<dbReference type="InterPro" id="IPR009023">
    <property type="entry name" value="HMG_CoA_Rdtase_NAD(P)-bd_sf"/>
</dbReference>
<dbReference type="Proteomes" id="UP000576209">
    <property type="component" value="Unassembled WGS sequence"/>
</dbReference>
<dbReference type="GO" id="GO:0004420">
    <property type="term" value="F:hydroxymethylglutaryl-CoA reductase (NADPH) activity"/>
    <property type="evidence" value="ECO:0007669"/>
    <property type="project" value="InterPro"/>
</dbReference>
<evidence type="ECO:0000256" key="2">
    <source>
        <dbReference type="ARBA" id="ARBA00023002"/>
    </source>
</evidence>
<dbReference type="PROSITE" id="PS50065">
    <property type="entry name" value="HMG_COA_REDUCTASE_4"/>
    <property type="match status" value="1"/>
</dbReference>
<protein>
    <submittedName>
        <fullName evidence="3">Hydroxymethylglutaryl-CoA reductase</fullName>
        <ecNumber evidence="3">1.1.1.88</ecNumber>
    </submittedName>
</protein>
<comment type="similarity">
    <text evidence="1">Belongs to the HMG-CoA reductase family.</text>
</comment>
<evidence type="ECO:0000313" key="3">
    <source>
        <dbReference type="EMBL" id="MBB4079641.1"/>
    </source>
</evidence>
<dbReference type="SUPFAM" id="SSF56542">
    <property type="entry name" value="Substrate-binding domain of HMG-CoA reductase"/>
    <property type="match status" value="1"/>
</dbReference>
<sequence>MAEKIQNNGRINGFSKLDKRQRREWLLEKFLPGRTHAEFRHFEAASEDLQQVFDNFSENTVASFPLPFGVAPNFLINGTAYAVPMVTEESSVVAAASSSAKYWLTRGGFRAEVVATEKLGQLHFRWAGHPDRRAALLPELEARLHGATAGITDRMEARGGGVRGITWKHLPNVDPQCYQLLVRFGTGDSMGANFINTVLEAYATELEVWSATSTALHEAERELEVIMAILSNHTPNCVVRAAVSCPIEAMNIPGSGVDAADFVRRFRLAVAIAHEDTHRAVTHNKGIMNGIDAVVLATGNDFRAVESAAHAFAAETGRYRSLSRCRIEDEVFHFELTVPLSLGTVGGLTRLHPLADLALDILGRPGAEELMCIAAATGLAQNFAALRSLVTTGIQQGHMKMHLQNILSSLQASPPERRQTAEFFRGRTVSHHGVRQYLDRLREGGVVG</sequence>
<dbReference type="SUPFAM" id="SSF55035">
    <property type="entry name" value="NAD-binding domain of HMG-CoA reductase"/>
    <property type="match status" value="1"/>
</dbReference>
<keyword evidence="4" id="KW-1185">Reference proteome</keyword>
<reference evidence="3 4" key="1">
    <citation type="submission" date="2020-08" db="EMBL/GenBank/DDBJ databases">
        <title>Genomic Encyclopedia of Type Strains, Phase IV (KMG-IV): sequencing the most valuable type-strain genomes for metagenomic binning, comparative biology and taxonomic classification.</title>
        <authorList>
            <person name="Goeker M."/>
        </authorList>
    </citation>
    <scope>NUCLEOTIDE SEQUENCE [LARGE SCALE GENOMIC DNA]</scope>
    <source>
        <strain evidence="3 4">DSM 105137</strain>
    </source>
</reference>
<dbReference type="InterPro" id="IPR002202">
    <property type="entry name" value="HMG_CoA_Rdtase"/>
</dbReference>
<dbReference type="PRINTS" id="PR00071">
    <property type="entry name" value="HMGCOARDTASE"/>
</dbReference>
<dbReference type="GO" id="GO:0015936">
    <property type="term" value="P:coenzyme A metabolic process"/>
    <property type="evidence" value="ECO:0007669"/>
    <property type="project" value="InterPro"/>
</dbReference>
<dbReference type="EMBL" id="JACIFF010000005">
    <property type="protein sequence ID" value="MBB4079641.1"/>
    <property type="molecule type" value="Genomic_DNA"/>
</dbReference>
<dbReference type="GO" id="GO:0140643">
    <property type="term" value="F:hydroxymethylglutaryl-CoA reductase (NADH) activity"/>
    <property type="evidence" value="ECO:0007669"/>
    <property type="project" value="UniProtKB-EC"/>
</dbReference>
<dbReference type="AlphaFoldDB" id="A0A840E353"/>
<dbReference type="InterPro" id="IPR023074">
    <property type="entry name" value="HMG_CoA_Rdtase_cat_sf"/>
</dbReference>
<organism evidence="3 4">
    <name type="scientific">Neolewinella aquimaris</name>
    <dbReference type="NCBI Taxonomy" id="1835722"/>
    <lineage>
        <taxon>Bacteria</taxon>
        <taxon>Pseudomonadati</taxon>
        <taxon>Bacteroidota</taxon>
        <taxon>Saprospiria</taxon>
        <taxon>Saprospirales</taxon>
        <taxon>Lewinellaceae</taxon>
        <taxon>Neolewinella</taxon>
    </lineage>
</organism>
<dbReference type="Gene3D" id="3.90.770.10">
    <property type="entry name" value="3-hydroxy-3-methylglutaryl-coenzyme A Reductase, Chain A, domain 2"/>
    <property type="match status" value="2"/>
</dbReference>
<name>A0A840E353_9BACT</name>
<evidence type="ECO:0000313" key="4">
    <source>
        <dbReference type="Proteomes" id="UP000576209"/>
    </source>
</evidence>
<gene>
    <name evidence="3" type="ORF">GGR28_002266</name>
</gene>
<dbReference type="Pfam" id="PF00368">
    <property type="entry name" value="HMG-CoA_red"/>
    <property type="match status" value="1"/>
</dbReference>
<accession>A0A840E353</accession>
<dbReference type="RefSeq" id="WP_319936722.1">
    <property type="nucleotide sequence ID" value="NZ_JACIFF010000005.1"/>
</dbReference>
<dbReference type="EC" id="1.1.1.88" evidence="3"/>
<proteinExistence type="inferred from homology"/>
<dbReference type="Gene3D" id="1.10.8.660">
    <property type="match status" value="1"/>
</dbReference>
<evidence type="ECO:0000256" key="1">
    <source>
        <dbReference type="ARBA" id="ARBA00007661"/>
    </source>
</evidence>
<comment type="caution">
    <text evidence="3">The sequence shown here is derived from an EMBL/GenBank/DDBJ whole genome shotgun (WGS) entry which is preliminary data.</text>
</comment>
<keyword evidence="2 3" id="KW-0560">Oxidoreductase</keyword>
<dbReference type="InterPro" id="IPR009029">
    <property type="entry name" value="HMG_CoA_Rdtase_sub-bd_dom_sf"/>
</dbReference>
<dbReference type="PANTHER" id="PTHR10572:SF24">
    <property type="entry name" value="3-HYDROXY-3-METHYLGLUTARYL-COENZYME A REDUCTASE"/>
    <property type="match status" value="1"/>
</dbReference>
<dbReference type="PANTHER" id="PTHR10572">
    <property type="entry name" value="3-HYDROXY-3-METHYLGLUTARYL-COENZYME A REDUCTASE"/>
    <property type="match status" value="1"/>
</dbReference>